<evidence type="ECO:0000259" key="4">
    <source>
        <dbReference type="Pfam" id="PF25597"/>
    </source>
</evidence>
<dbReference type="AlphaFoldDB" id="A0A6L2MWS7"/>
<name>A0A6L2MWS7_TANCI</name>
<feature type="compositionally biased region" description="Low complexity" evidence="1">
    <location>
        <begin position="32"/>
        <end position="44"/>
    </location>
</feature>
<sequence>MDATGGSGSNSPVWPIVETPSSDDTADENITKLKAASKSKGSTSKPEKIFHVPKVRFPPLTDPRLESRISAMDNSLTIGSNEEADNVKILQSCNGLLLCSGLVSPTFDYLKTEDRQLTLYKFNIDNHNHPIITTIEIPNGLHQGRNFLHSFSGKEGSYDPMLEQIDLPGILQMQGRLFESRGCLLLVCRDYIGSREFTIYEMMKGCSIWTVRDDIGSTEFTIYEMMKGSSVGSVRSVFDSSIAWLLKEGKIQKDKKKPRGEKGKDKEKNKLAYAPKPKILPPPKRDNLAKDSVCHHYKEEVETMGNGMRAVVEAIRSFDLIIPSGLVIMLDNYHFSPSVTRGVVLISRLVNNGYIHTFMNYATKEPNMHLDSFYLWHCRLGYINKKRMDKLQRDEISQPTHDESLEKCKSCISGKMARKPFSHQEEKSKDLLGLIYTDVEMTPYEIWHNKAPKLSYLRGCKALVKRDAFDKLDPRSINCIFAGYPKETMGYYFYYPIENKIFVALNVEFFENSLIVQEASESHGLLESSESDGELELIQEEDTQPYENTSEIHNEVAPIEVEPQNVEVSIRRSAGIPQAPDRYGFYAMNTEMQSMKDNQVWVLVDLPPNGRTVGSKWLFKKRLTWMEIAVRILLAIAAFYDYEIWQIDVKLAFLNGHLSEDIYMVQPEGFLDLKHPNKVCKLQRSIYGLKQVSRSWNKRFDVEIKKISFTQNPDDPCVYLKASGSNVAFPILYVDDILLMGNNVTLLQEVKSYLCKCFSMKDLGEAAYILGIKIIRDRSKWLIALSQSAYLEKILKRCWMENSKKGYTLMIEKPDYRKSQGAKSKTPTEVQHMQKVPYASAIGSIMNTKDMVLVYEEKPEAELKVSCYANASFQTDKNETKSQMRYVFILNGGAVDWKSAKQSTTFMSSIDVEYIVAAKASMEAVWMSKYIDGLGGVVPSNKRPMQMLCDNEPAIAIANDPEFLKGARYFQRKNHYIREVIQEREIVLEKVHTYDNVVDPFTKPVSYDKNYEHAMTIGIVPA</sequence>
<dbReference type="InterPro" id="IPR013103">
    <property type="entry name" value="RVT_2"/>
</dbReference>
<evidence type="ECO:0000259" key="3">
    <source>
        <dbReference type="Pfam" id="PF13976"/>
    </source>
</evidence>
<evidence type="ECO:0000256" key="1">
    <source>
        <dbReference type="SAM" id="MobiDB-lite"/>
    </source>
</evidence>
<dbReference type="Pfam" id="PF07727">
    <property type="entry name" value="RVT_2"/>
    <property type="match status" value="1"/>
</dbReference>
<evidence type="ECO:0000313" key="5">
    <source>
        <dbReference type="EMBL" id="GEU78446.1"/>
    </source>
</evidence>
<accession>A0A6L2MWS7</accession>
<dbReference type="EMBL" id="BKCJ010007674">
    <property type="protein sequence ID" value="GEU78446.1"/>
    <property type="molecule type" value="Genomic_DNA"/>
</dbReference>
<dbReference type="PANTHER" id="PTHR11439:SF496">
    <property type="entry name" value="RNA-DIRECTED DNA POLYMERASE"/>
    <property type="match status" value="1"/>
</dbReference>
<feature type="region of interest" description="Disordered" evidence="1">
    <location>
        <begin position="1"/>
        <end position="47"/>
    </location>
</feature>
<proteinExistence type="predicted"/>
<dbReference type="CDD" id="cd09272">
    <property type="entry name" value="RNase_HI_RT_Ty1"/>
    <property type="match status" value="1"/>
</dbReference>
<feature type="domain" description="Reverse transcriptase Ty1/copia-type" evidence="2">
    <location>
        <begin position="629"/>
        <end position="810"/>
    </location>
</feature>
<gene>
    <name evidence="5" type="ORF">Tci_050424</name>
</gene>
<dbReference type="Pfam" id="PF25597">
    <property type="entry name" value="SH3_retrovirus"/>
    <property type="match status" value="1"/>
</dbReference>
<evidence type="ECO:0000259" key="2">
    <source>
        <dbReference type="Pfam" id="PF07727"/>
    </source>
</evidence>
<dbReference type="SUPFAM" id="SSF56672">
    <property type="entry name" value="DNA/RNA polymerases"/>
    <property type="match status" value="1"/>
</dbReference>
<dbReference type="InterPro" id="IPR025724">
    <property type="entry name" value="GAG-pre-integrase_dom"/>
</dbReference>
<evidence type="ECO:0008006" key="6">
    <source>
        <dbReference type="Google" id="ProtNLM"/>
    </source>
</evidence>
<dbReference type="PANTHER" id="PTHR11439">
    <property type="entry name" value="GAG-POL-RELATED RETROTRANSPOSON"/>
    <property type="match status" value="1"/>
</dbReference>
<dbReference type="InterPro" id="IPR057670">
    <property type="entry name" value="SH3_retrovirus"/>
</dbReference>
<feature type="domain" description="Retroviral polymerase SH3-like" evidence="4">
    <location>
        <begin position="462"/>
        <end position="513"/>
    </location>
</feature>
<dbReference type="InterPro" id="IPR043502">
    <property type="entry name" value="DNA/RNA_pol_sf"/>
</dbReference>
<dbReference type="Pfam" id="PF13976">
    <property type="entry name" value="gag_pre-integrs"/>
    <property type="match status" value="1"/>
</dbReference>
<comment type="caution">
    <text evidence="5">The sequence shown here is derived from an EMBL/GenBank/DDBJ whole genome shotgun (WGS) entry which is preliminary data.</text>
</comment>
<protein>
    <recommendedName>
        <fullName evidence="6">Reverse transcriptase Ty1/copia-type domain-containing protein</fullName>
    </recommendedName>
</protein>
<reference evidence="5" key="1">
    <citation type="journal article" date="2019" name="Sci. Rep.">
        <title>Draft genome of Tanacetum cinerariifolium, the natural source of mosquito coil.</title>
        <authorList>
            <person name="Yamashiro T."/>
            <person name="Shiraishi A."/>
            <person name="Satake H."/>
            <person name="Nakayama K."/>
        </authorList>
    </citation>
    <scope>NUCLEOTIDE SEQUENCE</scope>
</reference>
<organism evidence="5">
    <name type="scientific">Tanacetum cinerariifolium</name>
    <name type="common">Dalmatian daisy</name>
    <name type="synonym">Chrysanthemum cinerariifolium</name>
    <dbReference type="NCBI Taxonomy" id="118510"/>
    <lineage>
        <taxon>Eukaryota</taxon>
        <taxon>Viridiplantae</taxon>
        <taxon>Streptophyta</taxon>
        <taxon>Embryophyta</taxon>
        <taxon>Tracheophyta</taxon>
        <taxon>Spermatophyta</taxon>
        <taxon>Magnoliopsida</taxon>
        <taxon>eudicotyledons</taxon>
        <taxon>Gunneridae</taxon>
        <taxon>Pentapetalae</taxon>
        <taxon>asterids</taxon>
        <taxon>campanulids</taxon>
        <taxon>Asterales</taxon>
        <taxon>Asteraceae</taxon>
        <taxon>Asteroideae</taxon>
        <taxon>Anthemideae</taxon>
        <taxon>Anthemidinae</taxon>
        <taxon>Tanacetum</taxon>
    </lineage>
</organism>
<feature type="domain" description="GAG-pre-integrase" evidence="3">
    <location>
        <begin position="370"/>
        <end position="416"/>
    </location>
</feature>